<dbReference type="CTD" id="51023"/>
<dbReference type="FunFam" id="4.10.640.10:FF:000007">
    <property type="entry name" value="28S ribosomal protein S18c, mitochondrial"/>
    <property type="match status" value="1"/>
</dbReference>
<proteinExistence type="inferred from homology"/>
<dbReference type="Proteomes" id="UP001190640">
    <property type="component" value="Chromosome 10"/>
</dbReference>
<evidence type="ECO:0000256" key="2">
    <source>
        <dbReference type="ARBA" id="ARBA00005589"/>
    </source>
</evidence>
<gene>
    <name evidence="11" type="primary">MRPS18C</name>
</gene>
<evidence type="ECO:0000256" key="7">
    <source>
        <dbReference type="ARBA" id="ARBA00035264"/>
    </source>
</evidence>
<name>A0AA97JXN7_EUBMA</name>
<accession>A0AA97JXN7</accession>
<dbReference type="AlphaFoldDB" id="A0AA97JXN7"/>
<dbReference type="SUPFAM" id="SSF46911">
    <property type="entry name" value="Ribosomal protein S18"/>
    <property type="match status" value="1"/>
</dbReference>
<organism evidence="10 11">
    <name type="scientific">Eublepharis macularius</name>
    <name type="common">Leopard gecko</name>
    <name type="synonym">Cyrtodactylus macularius</name>
    <dbReference type="NCBI Taxonomy" id="481883"/>
    <lineage>
        <taxon>Eukaryota</taxon>
        <taxon>Metazoa</taxon>
        <taxon>Chordata</taxon>
        <taxon>Craniata</taxon>
        <taxon>Vertebrata</taxon>
        <taxon>Euteleostomi</taxon>
        <taxon>Lepidosauria</taxon>
        <taxon>Squamata</taxon>
        <taxon>Bifurcata</taxon>
        <taxon>Gekkota</taxon>
        <taxon>Eublepharidae</taxon>
        <taxon>Eublepharinae</taxon>
        <taxon>Eublepharis</taxon>
    </lineage>
</organism>
<dbReference type="KEGG" id="emc:129337021"/>
<dbReference type="Pfam" id="PF01084">
    <property type="entry name" value="Ribosomal_S18"/>
    <property type="match status" value="1"/>
</dbReference>
<dbReference type="PANTHER" id="PTHR13479">
    <property type="entry name" value="30S RIBOSOMAL PROTEIN S18"/>
    <property type="match status" value="1"/>
</dbReference>
<keyword evidence="3" id="KW-0809">Transit peptide</keyword>
<evidence type="ECO:0000313" key="11">
    <source>
        <dbReference type="RefSeq" id="XP_054846443.1"/>
    </source>
</evidence>
<evidence type="ECO:0000256" key="5">
    <source>
        <dbReference type="ARBA" id="ARBA00023128"/>
    </source>
</evidence>
<keyword evidence="5" id="KW-0496">Mitochondrion</keyword>
<dbReference type="GO" id="GO:0005763">
    <property type="term" value="C:mitochondrial small ribosomal subunit"/>
    <property type="evidence" value="ECO:0007669"/>
    <property type="project" value="UniProtKB-ARBA"/>
</dbReference>
<sequence>MVFLRRKCGGGGNMAAVDGFFAPVRGWGKLCCILASAGKNSSRSFGAVATWRQQCSSHNEQVSSKPDMPELMDNPYKEPPKKCILCGTHVDYKNVQLLSQFISPYTGHILGMRVTGLCPKKQLEVSKAIKRAQKIGFMPVTYKDPTFLSDPKICNIKYPD</sequence>
<protein>
    <recommendedName>
        <fullName evidence="7">Small ribosomal subunit protein bS18m</fullName>
    </recommendedName>
    <alternativeName>
        <fullName evidence="9">28S ribosomal protein S18-1, mitochondrial</fullName>
    </alternativeName>
    <alternativeName>
        <fullName evidence="8">28S ribosomal protein S18c, mitochondrial</fullName>
    </alternativeName>
</protein>
<evidence type="ECO:0000256" key="1">
    <source>
        <dbReference type="ARBA" id="ARBA00004173"/>
    </source>
</evidence>
<comment type="similarity">
    <text evidence="2">Belongs to the bacterial ribosomal protein bS18 family.</text>
</comment>
<comment type="subcellular location">
    <subcellularLocation>
        <location evidence="1">Mitochondrion</location>
    </subcellularLocation>
</comment>
<dbReference type="GO" id="GO:0070181">
    <property type="term" value="F:small ribosomal subunit rRNA binding"/>
    <property type="evidence" value="ECO:0007669"/>
    <property type="project" value="TreeGrafter"/>
</dbReference>
<dbReference type="GO" id="GO:0005743">
    <property type="term" value="C:mitochondrial inner membrane"/>
    <property type="evidence" value="ECO:0007669"/>
    <property type="project" value="UniProtKB-ARBA"/>
</dbReference>
<evidence type="ECO:0000256" key="4">
    <source>
        <dbReference type="ARBA" id="ARBA00022980"/>
    </source>
</evidence>
<dbReference type="InterPro" id="IPR001648">
    <property type="entry name" value="Ribosomal_bS18"/>
</dbReference>
<keyword evidence="10" id="KW-1185">Reference proteome</keyword>
<evidence type="ECO:0000256" key="9">
    <source>
        <dbReference type="ARBA" id="ARBA00080084"/>
    </source>
</evidence>
<dbReference type="GO" id="GO:0003735">
    <property type="term" value="F:structural constituent of ribosome"/>
    <property type="evidence" value="ECO:0007669"/>
    <property type="project" value="InterPro"/>
</dbReference>
<dbReference type="InterPro" id="IPR036870">
    <property type="entry name" value="Ribosomal_bS18_sf"/>
</dbReference>
<dbReference type="PANTHER" id="PTHR13479:SF40">
    <property type="entry name" value="SMALL RIBOSOMAL SUBUNIT PROTEIN BS18M"/>
    <property type="match status" value="1"/>
</dbReference>
<keyword evidence="6" id="KW-0687">Ribonucleoprotein</keyword>
<dbReference type="RefSeq" id="XP_054846443.1">
    <property type="nucleotide sequence ID" value="XM_054990468.1"/>
</dbReference>
<evidence type="ECO:0000256" key="8">
    <source>
        <dbReference type="ARBA" id="ARBA00076783"/>
    </source>
</evidence>
<dbReference type="GO" id="GO:0032543">
    <property type="term" value="P:mitochondrial translation"/>
    <property type="evidence" value="ECO:0007669"/>
    <property type="project" value="TreeGrafter"/>
</dbReference>
<keyword evidence="4 11" id="KW-0689">Ribosomal protein</keyword>
<evidence type="ECO:0000256" key="3">
    <source>
        <dbReference type="ARBA" id="ARBA00022946"/>
    </source>
</evidence>
<dbReference type="GeneID" id="129337021"/>
<evidence type="ECO:0000256" key="6">
    <source>
        <dbReference type="ARBA" id="ARBA00023274"/>
    </source>
</evidence>
<reference evidence="11" key="1">
    <citation type="submission" date="2025-08" db="UniProtKB">
        <authorList>
            <consortium name="RefSeq"/>
        </authorList>
    </citation>
    <scope>IDENTIFICATION</scope>
    <source>
        <tissue evidence="11">Blood</tissue>
    </source>
</reference>
<dbReference type="Gene3D" id="4.10.640.10">
    <property type="entry name" value="Ribosomal protein S18"/>
    <property type="match status" value="1"/>
</dbReference>
<dbReference type="NCBIfam" id="TIGR00165">
    <property type="entry name" value="S18"/>
    <property type="match status" value="1"/>
</dbReference>
<evidence type="ECO:0000313" key="10">
    <source>
        <dbReference type="Proteomes" id="UP001190640"/>
    </source>
</evidence>